<reference evidence="9 10" key="1">
    <citation type="submission" date="2023-03" db="EMBL/GenBank/DDBJ databases">
        <title>YIM 133296 draft genome.</title>
        <authorList>
            <person name="Xiong L."/>
        </authorList>
    </citation>
    <scope>NUCLEOTIDE SEQUENCE [LARGE SCALE GENOMIC DNA]</scope>
    <source>
        <strain evidence="9 10">YIM 133296</strain>
    </source>
</reference>
<dbReference type="InterPro" id="IPR014729">
    <property type="entry name" value="Rossmann-like_a/b/a_fold"/>
</dbReference>
<evidence type="ECO:0000256" key="7">
    <source>
        <dbReference type="ARBA" id="ARBA00048258"/>
    </source>
</evidence>
<evidence type="ECO:0000313" key="10">
    <source>
        <dbReference type="Proteomes" id="UP001528912"/>
    </source>
</evidence>
<comment type="function">
    <text evidence="8">Catalyzes the condensation of pantoate with beta-alanine in an ATP-dependent reaction via a pantoyl-adenylate intermediate.</text>
</comment>
<keyword evidence="10" id="KW-1185">Reference proteome</keyword>
<evidence type="ECO:0000313" key="9">
    <source>
        <dbReference type="EMBL" id="MDF8263496.1"/>
    </source>
</evidence>
<dbReference type="Pfam" id="PF02569">
    <property type="entry name" value="Pantoate_ligase"/>
    <property type="match status" value="1"/>
</dbReference>
<feature type="binding site" evidence="8">
    <location>
        <position position="155"/>
    </location>
    <ligand>
        <name>(R)-pantoate</name>
        <dbReference type="ChEBI" id="CHEBI:15980"/>
    </ligand>
</feature>
<evidence type="ECO:0000256" key="4">
    <source>
        <dbReference type="ARBA" id="ARBA00022655"/>
    </source>
</evidence>
<evidence type="ECO:0000256" key="5">
    <source>
        <dbReference type="ARBA" id="ARBA00022741"/>
    </source>
</evidence>
<keyword evidence="4 8" id="KW-0566">Pantothenate biosynthesis</keyword>
<dbReference type="InterPro" id="IPR003721">
    <property type="entry name" value="Pantoate_ligase"/>
</dbReference>
<dbReference type="NCBIfam" id="TIGR00125">
    <property type="entry name" value="cyt_tran_rel"/>
    <property type="match status" value="1"/>
</dbReference>
<dbReference type="EC" id="6.3.2.1" evidence="8"/>
<feature type="binding site" evidence="8">
    <location>
        <begin position="30"/>
        <end position="37"/>
    </location>
    <ligand>
        <name>ATP</name>
        <dbReference type="ChEBI" id="CHEBI:30616"/>
    </ligand>
</feature>
<dbReference type="Proteomes" id="UP001528912">
    <property type="component" value="Unassembled WGS sequence"/>
</dbReference>
<proteinExistence type="inferred from homology"/>
<evidence type="ECO:0000256" key="1">
    <source>
        <dbReference type="ARBA" id="ARBA00004990"/>
    </source>
</evidence>
<evidence type="ECO:0000256" key="3">
    <source>
        <dbReference type="ARBA" id="ARBA00022598"/>
    </source>
</evidence>
<comment type="subcellular location">
    <subcellularLocation>
        <location evidence="8">Cytoplasm</location>
    </subcellularLocation>
</comment>
<dbReference type="NCBIfam" id="TIGR00018">
    <property type="entry name" value="panC"/>
    <property type="match status" value="1"/>
</dbReference>
<feature type="binding site" evidence="8">
    <location>
        <position position="61"/>
    </location>
    <ligand>
        <name>(R)-pantoate</name>
        <dbReference type="ChEBI" id="CHEBI:15980"/>
    </ligand>
</feature>
<feature type="binding site" evidence="8">
    <location>
        <begin position="186"/>
        <end position="189"/>
    </location>
    <ligand>
        <name>ATP</name>
        <dbReference type="ChEBI" id="CHEBI:30616"/>
    </ligand>
</feature>
<feature type="binding site" evidence="8">
    <location>
        <position position="61"/>
    </location>
    <ligand>
        <name>beta-alanine</name>
        <dbReference type="ChEBI" id="CHEBI:57966"/>
    </ligand>
</feature>
<evidence type="ECO:0000256" key="8">
    <source>
        <dbReference type="HAMAP-Rule" id="MF_00158"/>
    </source>
</evidence>
<dbReference type="PANTHER" id="PTHR21299:SF1">
    <property type="entry name" value="PANTOATE--BETA-ALANINE LIGASE"/>
    <property type="match status" value="1"/>
</dbReference>
<name>A0ABT6C484_9MICO</name>
<feature type="active site" description="Proton donor" evidence="8">
    <location>
        <position position="37"/>
    </location>
</feature>
<comment type="catalytic activity">
    <reaction evidence="7 8">
        <text>(R)-pantoate + beta-alanine + ATP = (R)-pantothenate + AMP + diphosphate + H(+)</text>
        <dbReference type="Rhea" id="RHEA:10912"/>
        <dbReference type="ChEBI" id="CHEBI:15378"/>
        <dbReference type="ChEBI" id="CHEBI:15980"/>
        <dbReference type="ChEBI" id="CHEBI:29032"/>
        <dbReference type="ChEBI" id="CHEBI:30616"/>
        <dbReference type="ChEBI" id="CHEBI:33019"/>
        <dbReference type="ChEBI" id="CHEBI:57966"/>
        <dbReference type="ChEBI" id="CHEBI:456215"/>
        <dbReference type="EC" id="6.3.2.1"/>
    </reaction>
</comment>
<dbReference type="CDD" id="cd00560">
    <property type="entry name" value="PanC"/>
    <property type="match status" value="1"/>
</dbReference>
<dbReference type="SUPFAM" id="SSF52374">
    <property type="entry name" value="Nucleotidylyl transferase"/>
    <property type="match status" value="1"/>
</dbReference>
<comment type="caution">
    <text evidence="9">The sequence shown here is derived from an EMBL/GenBank/DDBJ whole genome shotgun (WGS) entry which is preliminary data.</text>
</comment>
<evidence type="ECO:0000256" key="6">
    <source>
        <dbReference type="ARBA" id="ARBA00022840"/>
    </source>
</evidence>
<dbReference type="Gene3D" id="3.30.1300.10">
    <property type="entry name" value="Pantoate-beta-alanine ligase, C-terminal domain"/>
    <property type="match status" value="1"/>
</dbReference>
<keyword evidence="6 8" id="KW-0067">ATP-binding</keyword>
<dbReference type="InterPro" id="IPR042176">
    <property type="entry name" value="Pantoate_ligase_C"/>
</dbReference>
<dbReference type="RefSeq" id="WP_277191216.1">
    <property type="nucleotide sequence ID" value="NZ_JAROAV010000012.1"/>
</dbReference>
<feature type="binding site" evidence="8">
    <location>
        <position position="178"/>
    </location>
    <ligand>
        <name>ATP</name>
        <dbReference type="ChEBI" id="CHEBI:30616"/>
    </ligand>
</feature>
<dbReference type="GO" id="GO:0016874">
    <property type="term" value="F:ligase activity"/>
    <property type="evidence" value="ECO:0007669"/>
    <property type="project" value="UniProtKB-KW"/>
</dbReference>
<keyword evidence="5 8" id="KW-0547">Nucleotide-binding</keyword>
<comment type="similarity">
    <text evidence="2 8">Belongs to the pantothenate synthetase family.</text>
</comment>
<sequence length="281" mass="30584">MRVVRTVSELRDALRRARREDSTIGFVPTMGALHAGHEALMEQARRECDVVVLSIFVNPTQFNDPTDLERYPRTEEADVAAAERAGVDLVFAPFAQEMYPRGATIEVRLAGPLVDTLEGAHRGSDHFHGVTTVVAKLFNIVQPDVAYFGQKDAQQVLVVTALVRELNFPVRIQAVQTVREPDGLAMSSRNVHVQGRDRERALALKAGLDSAQATYDGGERDADAVIAASVAAMASYEVDPEYLAIVDRVTLEPLRTVEPGALVVVAAPVGPVRLIDNATIH</sequence>
<dbReference type="EMBL" id="JAROAV010000012">
    <property type="protein sequence ID" value="MDF8263496.1"/>
    <property type="molecule type" value="Genomic_DNA"/>
</dbReference>
<protein>
    <recommendedName>
        <fullName evidence="8">Pantothenate synthetase</fullName>
        <shortName evidence="8">PS</shortName>
        <ecNumber evidence="8">6.3.2.1</ecNumber>
    </recommendedName>
    <alternativeName>
        <fullName evidence="8">Pantoate--beta-alanine ligase</fullName>
    </alternativeName>
    <alternativeName>
        <fullName evidence="8">Pantoate-activating enzyme</fullName>
    </alternativeName>
</protein>
<keyword evidence="3 8" id="KW-0436">Ligase</keyword>
<dbReference type="HAMAP" id="MF_00158">
    <property type="entry name" value="PanC"/>
    <property type="match status" value="1"/>
</dbReference>
<accession>A0ABT6C484</accession>
<dbReference type="PANTHER" id="PTHR21299">
    <property type="entry name" value="CYTIDYLATE KINASE/PANTOATE-BETA-ALANINE LIGASE"/>
    <property type="match status" value="1"/>
</dbReference>
<dbReference type="InterPro" id="IPR004821">
    <property type="entry name" value="Cyt_trans-like"/>
</dbReference>
<evidence type="ECO:0000256" key="2">
    <source>
        <dbReference type="ARBA" id="ARBA00009256"/>
    </source>
</evidence>
<comment type="miscellaneous">
    <text evidence="8">The reaction proceeds by a bi uni uni bi ping pong mechanism.</text>
</comment>
<keyword evidence="8" id="KW-0963">Cytoplasm</keyword>
<comment type="subunit">
    <text evidence="8">Homodimer.</text>
</comment>
<gene>
    <name evidence="8 9" type="primary">panC</name>
    <name evidence="9" type="ORF">P4R38_04455</name>
</gene>
<feature type="binding site" evidence="8">
    <location>
        <begin position="149"/>
        <end position="152"/>
    </location>
    <ligand>
        <name>ATP</name>
        <dbReference type="ChEBI" id="CHEBI:30616"/>
    </ligand>
</feature>
<organism evidence="9 10">
    <name type="scientific">Luteipulveratus flavus</name>
    <dbReference type="NCBI Taxonomy" id="3031728"/>
    <lineage>
        <taxon>Bacteria</taxon>
        <taxon>Bacillati</taxon>
        <taxon>Actinomycetota</taxon>
        <taxon>Actinomycetes</taxon>
        <taxon>Micrococcales</taxon>
        <taxon>Dermacoccaceae</taxon>
        <taxon>Luteipulveratus</taxon>
    </lineage>
</organism>
<dbReference type="Gene3D" id="3.40.50.620">
    <property type="entry name" value="HUPs"/>
    <property type="match status" value="1"/>
</dbReference>
<comment type="pathway">
    <text evidence="1 8">Cofactor biosynthesis; (R)-pantothenate biosynthesis; (R)-pantothenate from (R)-pantoate and beta-alanine: step 1/1.</text>
</comment>